<organism evidence="17 18">
    <name type="scientific">Brassica carinata</name>
    <name type="common">Ethiopian mustard</name>
    <name type="synonym">Abyssinian cabbage</name>
    <dbReference type="NCBI Taxonomy" id="52824"/>
    <lineage>
        <taxon>Eukaryota</taxon>
        <taxon>Viridiplantae</taxon>
        <taxon>Streptophyta</taxon>
        <taxon>Embryophyta</taxon>
        <taxon>Tracheophyta</taxon>
        <taxon>Spermatophyta</taxon>
        <taxon>Magnoliopsida</taxon>
        <taxon>eudicotyledons</taxon>
        <taxon>Gunneridae</taxon>
        <taxon>Pentapetalae</taxon>
        <taxon>rosids</taxon>
        <taxon>malvids</taxon>
        <taxon>Brassicales</taxon>
        <taxon>Brassicaceae</taxon>
        <taxon>Brassiceae</taxon>
        <taxon>Brassica</taxon>
    </lineage>
</organism>
<dbReference type="Gene3D" id="3.50.50.60">
    <property type="entry name" value="FAD/NAD(P)-binding domain"/>
    <property type="match status" value="1"/>
</dbReference>
<dbReference type="Gene3D" id="2.40.30.10">
    <property type="entry name" value="Translation factors"/>
    <property type="match status" value="1"/>
</dbReference>
<dbReference type="CDD" id="cd01895">
    <property type="entry name" value="EngA2"/>
    <property type="match status" value="1"/>
</dbReference>
<reference evidence="17 18" key="1">
    <citation type="submission" date="2020-02" db="EMBL/GenBank/DDBJ databases">
        <authorList>
            <person name="Ma Q."/>
            <person name="Huang Y."/>
            <person name="Song X."/>
            <person name="Pei D."/>
        </authorList>
    </citation>
    <scope>NUCLEOTIDE SEQUENCE [LARGE SCALE GENOMIC DNA]</scope>
    <source>
        <strain evidence="17">Sxm20200214</strain>
        <tissue evidence="17">Leaf</tissue>
    </source>
</reference>
<dbReference type="Proteomes" id="UP000886595">
    <property type="component" value="Unassembled WGS sequence"/>
</dbReference>
<dbReference type="NCBIfam" id="TIGR00231">
    <property type="entry name" value="small_GTP"/>
    <property type="match status" value="2"/>
</dbReference>
<evidence type="ECO:0000256" key="7">
    <source>
        <dbReference type="ARBA" id="ARBA00022741"/>
    </source>
</evidence>
<dbReference type="InterPro" id="IPR005225">
    <property type="entry name" value="Small_GTP-bd"/>
</dbReference>
<dbReference type="InterPro" id="IPR032859">
    <property type="entry name" value="KH_dom-like"/>
</dbReference>
<dbReference type="EMBL" id="JAAMPC010000006">
    <property type="protein sequence ID" value="KAG2307648.1"/>
    <property type="molecule type" value="Genomic_DNA"/>
</dbReference>
<dbReference type="Pfam" id="PF01926">
    <property type="entry name" value="MMR_HSR1"/>
    <property type="match status" value="2"/>
</dbReference>
<dbReference type="HAMAP" id="MF_00195">
    <property type="entry name" value="GTPase_Der"/>
    <property type="match status" value="1"/>
</dbReference>
<feature type="domain" description="G" evidence="13">
    <location>
        <begin position="591"/>
        <end position="710"/>
    </location>
</feature>
<evidence type="ECO:0000256" key="3">
    <source>
        <dbReference type="ARBA" id="ARBA00020953"/>
    </source>
</evidence>
<evidence type="ECO:0000259" key="16">
    <source>
        <dbReference type="Pfam" id="PF22780"/>
    </source>
</evidence>
<gene>
    <name evidence="17" type="ORF">Bca52824_027396</name>
</gene>
<evidence type="ECO:0000256" key="12">
    <source>
        <dbReference type="SAM" id="Phobius"/>
    </source>
</evidence>
<keyword evidence="8" id="KW-0274">FAD</keyword>
<dbReference type="Gene3D" id="1.10.8.260">
    <property type="entry name" value="HI0933 insert domain-like"/>
    <property type="match status" value="1"/>
</dbReference>
<dbReference type="GO" id="GO:0042254">
    <property type="term" value="P:ribosome biogenesis"/>
    <property type="evidence" value="ECO:0007669"/>
    <property type="project" value="UniProtKB-KW"/>
</dbReference>
<dbReference type="NCBIfam" id="TIGR03594">
    <property type="entry name" value="GTPase_EngA"/>
    <property type="match status" value="1"/>
</dbReference>
<feature type="compositionally biased region" description="Basic and acidic residues" evidence="11">
    <location>
        <begin position="1083"/>
        <end position="1092"/>
    </location>
</feature>
<dbReference type="InterPro" id="IPR023166">
    <property type="entry name" value="BaiN-like_dom_sf"/>
</dbReference>
<dbReference type="InterPro" id="IPR004792">
    <property type="entry name" value="BaiN-like"/>
</dbReference>
<feature type="domain" description="G" evidence="13">
    <location>
        <begin position="790"/>
        <end position="913"/>
    </location>
</feature>
<evidence type="ECO:0000256" key="6">
    <source>
        <dbReference type="ARBA" id="ARBA00022737"/>
    </source>
</evidence>
<feature type="domain" description="RsdA/BaiN/AoA(So)-like insert" evidence="16">
    <location>
        <begin position="244"/>
        <end position="421"/>
    </location>
</feature>
<dbReference type="CDD" id="cd01894">
    <property type="entry name" value="EngA1"/>
    <property type="match status" value="1"/>
</dbReference>
<keyword evidence="12" id="KW-0472">Membrane</keyword>
<comment type="similarity">
    <text evidence="2">Belongs to the TRAFAC class TrmE-Era-EngA-EngB-Septin-like GTPase superfamily. EngA (Der) GTPase family.</text>
</comment>
<keyword evidence="4" id="KW-0690">Ribosome biogenesis</keyword>
<dbReference type="Gene3D" id="3.30.300.20">
    <property type="match status" value="1"/>
</dbReference>
<dbReference type="InterPro" id="IPR006073">
    <property type="entry name" value="GTP-bd"/>
</dbReference>
<keyword evidence="12" id="KW-1133">Transmembrane helix</keyword>
<evidence type="ECO:0000256" key="5">
    <source>
        <dbReference type="ARBA" id="ARBA00022630"/>
    </source>
</evidence>
<evidence type="ECO:0000259" key="15">
    <source>
        <dbReference type="Pfam" id="PF14714"/>
    </source>
</evidence>
<dbReference type="InterPro" id="IPR057661">
    <property type="entry name" value="RsdA/BaiN/AoA(So)_Rossmann"/>
</dbReference>
<evidence type="ECO:0000256" key="4">
    <source>
        <dbReference type="ARBA" id="ARBA00022517"/>
    </source>
</evidence>
<comment type="cofactor">
    <cofactor evidence="1">
        <name>FAD</name>
        <dbReference type="ChEBI" id="CHEBI:57692"/>
    </cofactor>
</comment>
<dbReference type="SUPFAM" id="SSF51905">
    <property type="entry name" value="FAD/NAD(P)-binding domain"/>
    <property type="match status" value="1"/>
</dbReference>
<feature type="compositionally biased region" description="Low complexity" evidence="11">
    <location>
        <begin position="1062"/>
        <end position="1080"/>
    </location>
</feature>
<keyword evidence="9" id="KW-0342">GTP-binding</keyword>
<dbReference type="Pfam" id="PF22780">
    <property type="entry name" value="HI0933_like_1st"/>
    <property type="match status" value="1"/>
</dbReference>
<evidence type="ECO:0000256" key="1">
    <source>
        <dbReference type="ARBA" id="ARBA00001974"/>
    </source>
</evidence>
<keyword evidence="5" id="KW-0285">Flavoprotein</keyword>
<evidence type="ECO:0000256" key="2">
    <source>
        <dbReference type="ARBA" id="ARBA00008279"/>
    </source>
</evidence>
<keyword evidence="12" id="KW-0812">Transmembrane</keyword>
<evidence type="ECO:0000256" key="8">
    <source>
        <dbReference type="ARBA" id="ARBA00022827"/>
    </source>
</evidence>
<dbReference type="Gene3D" id="3.40.50.300">
    <property type="entry name" value="P-loop containing nucleotide triphosphate hydrolases"/>
    <property type="match status" value="2"/>
</dbReference>
<feature type="domain" description="RsdA/BaiN/AoA(So)-like Rossmann fold-like" evidence="14">
    <location>
        <begin position="56"/>
        <end position="469"/>
    </location>
</feature>
<evidence type="ECO:0000313" key="17">
    <source>
        <dbReference type="EMBL" id="KAG2307648.1"/>
    </source>
</evidence>
<dbReference type="SUPFAM" id="SSF52540">
    <property type="entry name" value="P-loop containing nucleoside triphosphate hydrolases"/>
    <property type="match status" value="2"/>
</dbReference>
<evidence type="ECO:0000313" key="18">
    <source>
        <dbReference type="Proteomes" id="UP000886595"/>
    </source>
</evidence>
<feature type="domain" description="GTPase Der C-terminal KH-domain-like" evidence="15">
    <location>
        <begin position="977"/>
        <end position="1056"/>
    </location>
</feature>
<dbReference type="FunFam" id="3.40.50.300:FF:002720">
    <property type="entry name" value="GTP-binding family protein"/>
    <property type="match status" value="1"/>
</dbReference>
<feature type="region of interest" description="Disordered" evidence="11">
    <location>
        <begin position="1057"/>
        <end position="1092"/>
    </location>
</feature>
<accession>A0A8X7SJQ8</accession>
<keyword evidence="6" id="KW-0677">Repeat</keyword>
<dbReference type="Pfam" id="PF14714">
    <property type="entry name" value="KH_dom-like"/>
    <property type="match status" value="1"/>
</dbReference>
<feature type="transmembrane region" description="Helical" evidence="12">
    <location>
        <begin position="12"/>
        <end position="32"/>
    </location>
</feature>
<sequence>MAKSDALRSCFRFVSIVSATASSLFINGLTIYNTDHRTAYDMFIRKAEKKDEEEVLVVVGGGAAGVYGAIRAKTLSPELRVLVIEKGRFLSKVKISGGGRCNVTNGHCTDTIRLAENYPRGNKELKGSFFYTHGPADTMSWFSEHGVPLKTEDDGRVFPVSDNSSSVVDCLLHEATIRGVRLERGKSVLSASTKPDGKFLIKVGKRTADVSESIEASYLLIATGSSQQGHSLATQFGHSIVDPVPSLFTFKINDPLLAELAGISFSKVQAKLKLDHPRPDMSKLVQVGPMLVTHWGLSGPVILRLSAWGARHLFTSEYKGLLIVDFIRILTLKLLNLYSNNTSCSSHFEHCLMQKHKISNTFPPQFGLVNRFWRYILNREGSSKDSLWASLSNNSLSSISDLLKHCTFQVTGKGQYKDEFVTAGGVPLSEISLKTMESRLVPNLFFAGEVLNVDGVTGGFNFQVDISQAHTSENYQVTEVLKNEKCSYSRHFHSQWPIAAPKCSTHSSLGNFVIGSRQFSGNLIPESNHTCLVRNGFCSVSLNEVVDSNRASEGETIDIEDVSLNVEPLDKKVVYKKPIDFTKIDAKLLPTVMIIGRPNVGKSALYNRLIRRREALVYNTPDDHVTRDIREGIAKLGDLRFNVLDSAGIETEVSSGTILGRTTSMTANVLARTQFAVLIIDAGLHPLDLEVGKWLRKHAPQIKPIVVMNKSESIGESLSEVASEALALGFGEPTAISAETGLGMTALYQVLHPLLEDYMVHTLNDRCSQDDVPSEENLSDEDESKLPLQLAIVGRPNVGKSTLLNALLEEERVLVGPEAGLTRDAVRVQFEFQGRTVYMVDTAGWLERTERDKGPASLSIMQSRKSLMRAHIVALVLDAEEIIKGQRSMTHSEVVIARRAVEEGRGLVVIVNKMDCLRGKQNSEMYKKIKEAVPIEVQTVIPQITGIPVVFISALEGRGRLQVMNEVIGTYERWCSRLSTGRLNRWLIKVMSRHSWKDSASQPKIKFFTQVKARPPTFVAFLTGKTQLLESDIRFLTKSLKDDFDLGGTPIRIIQRSVLRTSPSGKSSGGSASRSSGPARQRTTSDKRTVSV</sequence>
<dbReference type="Pfam" id="PF03486">
    <property type="entry name" value="HI0933_like"/>
    <property type="match status" value="1"/>
</dbReference>
<dbReference type="SUPFAM" id="SSF160996">
    <property type="entry name" value="HI0933 insert domain-like"/>
    <property type="match status" value="1"/>
</dbReference>
<protein>
    <recommendedName>
        <fullName evidence="3">GTPase Der</fullName>
    </recommendedName>
    <alternativeName>
        <fullName evidence="10">GTP-binding protein EngA</fullName>
    </alternativeName>
</protein>
<evidence type="ECO:0000259" key="14">
    <source>
        <dbReference type="Pfam" id="PF03486"/>
    </source>
</evidence>
<dbReference type="PANTHER" id="PTHR43834:SF6">
    <property type="entry name" value="GTPASE DER"/>
    <property type="match status" value="1"/>
</dbReference>
<dbReference type="InterPro" id="IPR036188">
    <property type="entry name" value="FAD/NAD-bd_sf"/>
</dbReference>
<evidence type="ECO:0000256" key="10">
    <source>
        <dbReference type="ARBA" id="ARBA00032345"/>
    </source>
</evidence>
<keyword evidence="18" id="KW-1185">Reference proteome</keyword>
<dbReference type="PANTHER" id="PTHR43834">
    <property type="entry name" value="GTPASE DER"/>
    <property type="match status" value="1"/>
</dbReference>
<dbReference type="NCBIfam" id="TIGR00275">
    <property type="entry name" value="aminoacetone oxidase family FAD-binding enzyme"/>
    <property type="match status" value="1"/>
</dbReference>
<dbReference type="InterPro" id="IPR055178">
    <property type="entry name" value="RsdA/BaiN/AoA(So)-like_dom"/>
</dbReference>
<keyword evidence="7" id="KW-0547">Nucleotide-binding</keyword>
<dbReference type="AlphaFoldDB" id="A0A8X7SJQ8"/>
<dbReference type="InterPro" id="IPR015946">
    <property type="entry name" value="KH_dom-like_a/b"/>
</dbReference>
<evidence type="ECO:0000259" key="13">
    <source>
        <dbReference type="Pfam" id="PF01926"/>
    </source>
</evidence>
<comment type="caution">
    <text evidence="17">The sequence shown here is derived from an EMBL/GenBank/DDBJ whole genome shotgun (WGS) entry which is preliminary data.</text>
</comment>
<proteinExistence type="inferred from homology"/>
<dbReference type="InterPro" id="IPR027417">
    <property type="entry name" value="P-loop_NTPase"/>
</dbReference>
<dbReference type="GO" id="GO:0005525">
    <property type="term" value="F:GTP binding"/>
    <property type="evidence" value="ECO:0007669"/>
    <property type="project" value="UniProtKB-KW"/>
</dbReference>
<name>A0A8X7SJQ8_BRACI</name>
<evidence type="ECO:0000256" key="9">
    <source>
        <dbReference type="ARBA" id="ARBA00023134"/>
    </source>
</evidence>
<dbReference type="InterPro" id="IPR016484">
    <property type="entry name" value="GTPase_Der"/>
</dbReference>
<evidence type="ECO:0000256" key="11">
    <source>
        <dbReference type="SAM" id="MobiDB-lite"/>
    </source>
</evidence>
<dbReference type="OrthoDB" id="8954335at2759"/>
<dbReference type="PRINTS" id="PR00326">
    <property type="entry name" value="GTP1OBG"/>
</dbReference>